<name>A0A0D2K582_9CHLO</name>
<dbReference type="Proteomes" id="UP000054498">
    <property type="component" value="Unassembled WGS sequence"/>
</dbReference>
<feature type="compositionally biased region" description="Basic and acidic residues" evidence="1">
    <location>
        <begin position="96"/>
        <end position="106"/>
    </location>
</feature>
<dbReference type="RefSeq" id="XP_013890323.1">
    <property type="nucleotide sequence ID" value="XM_014034869.1"/>
</dbReference>
<dbReference type="GeneID" id="25734443"/>
<keyword evidence="3" id="KW-0808">Transferase</keyword>
<dbReference type="Gene3D" id="1.10.510.10">
    <property type="entry name" value="Transferase(Phosphotransferase) domain 1"/>
    <property type="match status" value="1"/>
</dbReference>
<dbReference type="PANTHER" id="PTHR23257">
    <property type="entry name" value="SERINE-THREONINE PROTEIN KINASE"/>
    <property type="match status" value="1"/>
</dbReference>
<dbReference type="InterPro" id="IPR011009">
    <property type="entry name" value="Kinase-like_dom_sf"/>
</dbReference>
<dbReference type="InterPro" id="IPR001245">
    <property type="entry name" value="Ser-Thr/Tyr_kinase_cat_dom"/>
</dbReference>
<dbReference type="GO" id="GO:0005524">
    <property type="term" value="F:ATP binding"/>
    <property type="evidence" value="ECO:0007669"/>
    <property type="project" value="InterPro"/>
</dbReference>
<dbReference type="InterPro" id="IPR050167">
    <property type="entry name" value="Ser_Thr_protein_kinase"/>
</dbReference>
<dbReference type="KEGG" id="mng:MNEG_16661"/>
<dbReference type="PROSITE" id="PS50011">
    <property type="entry name" value="PROTEIN_KINASE_DOM"/>
    <property type="match status" value="1"/>
</dbReference>
<evidence type="ECO:0000313" key="3">
    <source>
        <dbReference type="EMBL" id="KIY91303.1"/>
    </source>
</evidence>
<gene>
    <name evidence="3" type="ORF">MNEG_16661</name>
</gene>
<feature type="domain" description="Protein kinase" evidence="2">
    <location>
        <begin position="1"/>
        <end position="134"/>
    </location>
</feature>
<dbReference type="InterPro" id="IPR000719">
    <property type="entry name" value="Prot_kinase_dom"/>
</dbReference>
<evidence type="ECO:0000313" key="4">
    <source>
        <dbReference type="Proteomes" id="UP000054498"/>
    </source>
</evidence>
<evidence type="ECO:0000256" key="1">
    <source>
        <dbReference type="SAM" id="MobiDB-lite"/>
    </source>
</evidence>
<sequence length="134" mass="14664">MAVQESYVNSSLENNPRWSAPEVVAEGRFSKEADVYSFGIILWELLTWQEPWSAYNSFQIMIALRDGVRPQIPPIDELPGQGGALACSPAAAGSEVARKRGSDGSGKHGGHRRRTGSPCAVAEYIRLLMECLDE</sequence>
<reference evidence="3 4" key="1">
    <citation type="journal article" date="2013" name="BMC Genomics">
        <title>Reconstruction of the lipid metabolism for the microalga Monoraphidium neglectum from its genome sequence reveals characteristics suitable for biofuel production.</title>
        <authorList>
            <person name="Bogen C."/>
            <person name="Al-Dilaimi A."/>
            <person name="Albersmeier A."/>
            <person name="Wichmann J."/>
            <person name="Grundmann M."/>
            <person name="Rupp O."/>
            <person name="Lauersen K.J."/>
            <person name="Blifernez-Klassen O."/>
            <person name="Kalinowski J."/>
            <person name="Goesmann A."/>
            <person name="Mussgnug J.H."/>
            <person name="Kruse O."/>
        </authorList>
    </citation>
    <scope>NUCLEOTIDE SEQUENCE [LARGE SCALE GENOMIC DNA]</scope>
    <source>
        <strain evidence="3 4">SAG 48.87</strain>
    </source>
</reference>
<evidence type="ECO:0000259" key="2">
    <source>
        <dbReference type="PROSITE" id="PS50011"/>
    </source>
</evidence>
<dbReference type="GO" id="GO:0004672">
    <property type="term" value="F:protein kinase activity"/>
    <property type="evidence" value="ECO:0007669"/>
    <property type="project" value="InterPro"/>
</dbReference>
<dbReference type="PANTHER" id="PTHR23257:SF963">
    <property type="entry name" value="AT08303P"/>
    <property type="match status" value="1"/>
</dbReference>
<dbReference type="STRING" id="145388.A0A0D2K582"/>
<dbReference type="SUPFAM" id="SSF56112">
    <property type="entry name" value="Protein kinase-like (PK-like)"/>
    <property type="match status" value="1"/>
</dbReference>
<keyword evidence="3" id="KW-0675">Receptor</keyword>
<dbReference type="GO" id="GO:0005737">
    <property type="term" value="C:cytoplasm"/>
    <property type="evidence" value="ECO:0007669"/>
    <property type="project" value="TreeGrafter"/>
</dbReference>
<proteinExistence type="predicted"/>
<dbReference type="Pfam" id="PF07714">
    <property type="entry name" value="PK_Tyr_Ser-Thr"/>
    <property type="match status" value="1"/>
</dbReference>
<feature type="region of interest" description="Disordered" evidence="1">
    <location>
        <begin position="89"/>
        <end position="115"/>
    </location>
</feature>
<organism evidence="3 4">
    <name type="scientific">Monoraphidium neglectum</name>
    <dbReference type="NCBI Taxonomy" id="145388"/>
    <lineage>
        <taxon>Eukaryota</taxon>
        <taxon>Viridiplantae</taxon>
        <taxon>Chlorophyta</taxon>
        <taxon>core chlorophytes</taxon>
        <taxon>Chlorophyceae</taxon>
        <taxon>CS clade</taxon>
        <taxon>Sphaeropleales</taxon>
        <taxon>Selenastraceae</taxon>
        <taxon>Monoraphidium</taxon>
    </lineage>
</organism>
<accession>A0A0D2K582</accession>
<protein>
    <submittedName>
        <fullName evidence="3">Putative serine/threonine-protein kinase/receptor</fullName>
    </submittedName>
</protein>
<dbReference type="EMBL" id="KK106843">
    <property type="protein sequence ID" value="KIY91303.1"/>
    <property type="molecule type" value="Genomic_DNA"/>
</dbReference>
<dbReference type="AlphaFoldDB" id="A0A0D2K582"/>
<dbReference type="OrthoDB" id="538364at2759"/>
<dbReference type="GO" id="GO:0007165">
    <property type="term" value="P:signal transduction"/>
    <property type="evidence" value="ECO:0007669"/>
    <property type="project" value="TreeGrafter"/>
</dbReference>
<keyword evidence="4" id="KW-1185">Reference proteome</keyword>
<keyword evidence="3" id="KW-0418">Kinase</keyword>